<dbReference type="SUPFAM" id="SSF46600">
    <property type="entry name" value="C-terminal UvrC-binding domain of UvrB"/>
    <property type="match status" value="1"/>
</dbReference>
<organism evidence="2 3">
    <name type="scientific">Jeotgalibacillus malaysiensis</name>
    <dbReference type="NCBI Taxonomy" id="1508404"/>
    <lineage>
        <taxon>Bacteria</taxon>
        <taxon>Bacillati</taxon>
        <taxon>Bacillota</taxon>
        <taxon>Bacilli</taxon>
        <taxon>Bacillales</taxon>
        <taxon>Caryophanaceae</taxon>
        <taxon>Jeotgalibacillus</taxon>
    </lineage>
</organism>
<evidence type="ECO:0000313" key="3">
    <source>
        <dbReference type="Proteomes" id="UP000031449"/>
    </source>
</evidence>
<dbReference type="GO" id="GO:0005507">
    <property type="term" value="F:copper ion binding"/>
    <property type="evidence" value="ECO:0007669"/>
    <property type="project" value="TreeGrafter"/>
</dbReference>
<dbReference type="Pfam" id="PF02151">
    <property type="entry name" value="UVR"/>
    <property type="match status" value="1"/>
</dbReference>
<name>A0A0B5AGF7_9BACL</name>
<sequence>MMCEQCQERPAAVHLKNVVNGKKSEIHLCEVCAQDKGEAFMNDDGGFSFNHLLAGLLNVSPVMKQSQPQQNRRQTVECSGCEMTFDQFLKIGKFGCPKCYESFRDQLPPILKRLHSGNTVHQGKLPERQGGTIHMKRKVTELRSDLKALIEQEEFEQAAEIRDQIRSLEAEIRDEGGGADES</sequence>
<dbReference type="PANTHER" id="PTHR38430:SF1">
    <property type="entry name" value="PROTEIN-ARGININE KINASE ACTIVATOR PROTEIN"/>
    <property type="match status" value="1"/>
</dbReference>
<dbReference type="PIRSF" id="PIRSF015034">
    <property type="entry name" value="YacH"/>
    <property type="match status" value="1"/>
</dbReference>
<evidence type="ECO:0000313" key="2">
    <source>
        <dbReference type="EMBL" id="AJD89420.1"/>
    </source>
</evidence>
<dbReference type="Gene3D" id="4.10.860.10">
    <property type="entry name" value="UVR domain"/>
    <property type="match status" value="1"/>
</dbReference>
<protein>
    <recommendedName>
        <fullName evidence="1">UVR domain-containing protein</fullName>
    </recommendedName>
</protein>
<dbReference type="GO" id="GO:0008270">
    <property type="term" value="F:zinc ion binding"/>
    <property type="evidence" value="ECO:0007669"/>
    <property type="project" value="TreeGrafter"/>
</dbReference>
<dbReference type="BioCyc" id="JESP1508404:G14D9-9307-MONOMER"/>
<dbReference type="KEGG" id="jeo:JMA_01030"/>
<proteinExistence type="predicted"/>
<dbReference type="InterPro" id="IPR001943">
    <property type="entry name" value="UVR_dom"/>
</dbReference>
<dbReference type="STRING" id="1508404.JMA_01030"/>
<keyword evidence="3" id="KW-1185">Reference proteome</keyword>
<dbReference type="PROSITE" id="PS50151">
    <property type="entry name" value="UVR"/>
    <property type="match status" value="1"/>
</dbReference>
<accession>A0A0B5AGF7</accession>
<dbReference type="GO" id="GO:1990169">
    <property type="term" value="P:stress response to copper ion"/>
    <property type="evidence" value="ECO:0007669"/>
    <property type="project" value="TreeGrafter"/>
</dbReference>
<evidence type="ECO:0000259" key="1">
    <source>
        <dbReference type="PROSITE" id="PS50151"/>
    </source>
</evidence>
<dbReference type="GO" id="GO:0046870">
    <property type="term" value="F:cadmium ion binding"/>
    <property type="evidence" value="ECO:0007669"/>
    <property type="project" value="TreeGrafter"/>
</dbReference>
<gene>
    <name evidence="2" type="ORF">JMA_01030</name>
</gene>
<dbReference type="HOGENOM" id="CLU_102553_1_0_9"/>
<dbReference type="InterPro" id="IPR036876">
    <property type="entry name" value="UVR_dom_sf"/>
</dbReference>
<feature type="domain" description="UVR" evidence="1">
    <location>
        <begin position="136"/>
        <end position="171"/>
    </location>
</feature>
<dbReference type="AlphaFoldDB" id="A0A0B5AGF7"/>
<dbReference type="PANTHER" id="PTHR38430">
    <property type="entry name" value="PROTEIN-ARGININE KINASE ACTIVATOR PROTEIN"/>
    <property type="match status" value="1"/>
</dbReference>
<dbReference type="OrthoDB" id="9788704at2"/>
<reference evidence="2 3" key="1">
    <citation type="submission" date="2014-08" db="EMBL/GenBank/DDBJ databases">
        <title>Complete genome of a marine bacteria Jeotgalibacillus malaysiensis.</title>
        <authorList>
            <person name="Yaakop A.S."/>
            <person name="Chan K.-G."/>
            <person name="Goh K.M."/>
        </authorList>
    </citation>
    <scope>NUCLEOTIDE SEQUENCE [LARGE SCALE GENOMIC DNA]</scope>
    <source>
        <strain evidence="2 3">D5</strain>
    </source>
</reference>
<dbReference type="GO" id="GO:1990170">
    <property type="term" value="P:stress response to cadmium ion"/>
    <property type="evidence" value="ECO:0007669"/>
    <property type="project" value="TreeGrafter"/>
</dbReference>
<dbReference type="InterPro" id="IPR025542">
    <property type="entry name" value="YacH"/>
</dbReference>
<dbReference type="Proteomes" id="UP000031449">
    <property type="component" value="Chromosome"/>
</dbReference>
<dbReference type="EMBL" id="CP009416">
    <property type="protein sequence ID" value="AJD89420.1"/>
    <property type="molecule type" value="Genomic_DNA"/>
</dbReference>
<dbReference type="GO" id="GO:0050897">
    <property type="term" value="F:cobalt ion binding"/>
    <property type="evidence" value="ECO:0007669"/>
    <property type="project" value="TreeGrafter"/>
</dbReference>